<evidence type="ECO:0000256" key="1">
    <source>
        <dbReference type="ARBA" id="ARBA00022630"/>
    </source>
</evidence>
<feature type="binding site" evidence="6">
    <location>
        <position position="59"/>
    </location>
    <ligand>
        <name>FMN</name>
        <dbReference type="ChEBI" id="CHEBI:58210"/>
    </ligand>
</feature>
<dbReference type="Proteomes" id="UP000067711">
    <property type="component" value="Chromosome 2"/>
</dbReference>
<evidence type="ECO:0000256" key="2">
    <source>
        <dbReference type="ARBA" id="ARBA00022643"/>
    </source>
</evidence>
<dbReference type="Pfam" id="PF00296">
    <property type="entry name" value="Bac_luciferase"/>
    <property type="match status" value="1"/>
</dbReference>
<protein>
    <submittedName>
        <fullName evidence="8">N5,N10-methylene tetrahydromethanopterin reductase</fullName>
    </submittedName>
</protein>
<feature type="binding site" evidence="6">
    <location>
        <position position="159"/>
    </location>
    <ligand>
        <name>FMN</name>
        <dbReference type="ChEBI" id="CHEBI:58210"/>
    </ligand>
</feature>
<proteinExistence type="inferred from homology"/>
<dbReference type="RefSeq" id="WP_066484032.1">
    <property type="nucleotide sequence ID" value="NZ_CP013388.1"/>
</dbReference>
<feature type="binding site" evidence="6">
    <location>
        <position position="155"/>
    </location>
    <ligand>
        <name>FMN</name>
        <dbReference type="ChEBI" id="CHEBI:58210"/>
    </ligand>
</feature>
<dbReference type="InterPro" id="IPR011251">
    <property type="entry name" value="Luciferase-like_dom"/>
</dbReference>
<dbReference type="InterPro" id="IPR051260">
    <property type="entry name" value="Diverse_substr_monoxygenases"/>
</dbReference>
<evidence type="ECO:0000313" key="8">
    <source>
        <dbReference type="EMBL" id="AOJ07693.1"/>
    </source>
</evidence>
<feature type="binding site" evidence="6">
    <location>
        <position position="231"/>
    </location>
    <ligand>
        <name>FMN</name>
        <dbReference type="ChEBI" id="CHEBI:58210"/>
    </ligand>
</feature>
<dbReference type="AlphaFoldDB" id="A0A1B4FVH8"/>
<evidence type="ECO:0000259" key="7">
    <source>
        <dbReference type="Pfam" id="PF00296"/>
    </source>
</evidence>
<gene>
    <name evidence="8" type="ORF">WS71_10520</name>
</gene>
<keyword evidence="2 6" id="KW-0288">FMN</keyword>
<dbReference type="PANTHER" id="PTHR30011:SF16">
    <property type="entry name" value="C2H2 FINGER DOMAIN TRANSCRIPTION FACTOR (EUROFUNG)-RELATED"/>
    <property type="match status" value="1"/>
</dbReference>
<reference evidence="8 9" key="1">
    <citation type="submission" date="2015-12" db="EMBL/GenBank/DDBJ databases">
        <title>Diversity of Burkholderia near neighbor genomes.</title>
        <authorList>
            <person name="Sahl J."/>
            <person name="Wagner D."/>
            <person name="Keim P."/>
        </authorList>
    </citation>
    <scope>NUCLEOTIDE SEQUENCE [LARGE SCALE GENOMIC DNA]</scope>
    <source>
        <strain evidence="8 9">BDU8</strain>
    </source>
</reference>
<evidence type="ECO:0000313" key="9">
    <source>
        <dbReference type="Proteomes" id="UP000067711"/>
    </source>
</evidence>
<feature type="binding site" evidence="6">
    <location>
        <position position="230"/>
    </location>
    <ligand>
        <name>FMN</name>
        <dbReference type="ChEBI" id="CHEBI:58210"/>
    </ligand>
</feature>
<evidence type="ECO:0000256" key="5">
    <source>
        <dbReference type="ARBA" id="ARBA00033748"/>
    </source>
</evidence>
<comment type="similarity">
    <text evidence="5">Belongs to the NtaA/SnaA/DszA monooxygenase family.</text>
</comment>
<accession>A0A1B4FVH8</accession>
<evidence type="ECO:0000256" key="4">
    <source>
        <dbReference type="ARBA" id="ARBA00023033"/>
    </source>
</evidence>
<feature type="binding site" evidence="6">
    <location>
        <position position="105"/>
    </location>
    <ligand>
        <name>FMN</name>
        <dbReference type="ChEBI" id="CHEBI:58210"/>
    </ligand>
</feature>
<keyword evidence="3" id="KW-0560">Oxidoreductase</keyword>
<dbReference type="InterPro" id="IPR016215">
    <property type="entry name" value="NTA_MOA"/>
</dbReference>
<dbReference type="GO" id="GO:0004497">
    <property type="term" value="F:monooxygenase activity"/>
    <property type="evidence" value="ECO:0007669"/>
    <property type="project" value="UniProtKB-KW"/>
</dbReference>
<dbReference type="GO" id="GO:0016705">
    <property type="term" value="F:oxidoreductase activity, acting on paired donors, with incorporation or reduction of molecular oxygen"/>
    <property type="evidence" value="ECO:0007669"/>
    <property type="project" value="InterPro"/>
</dbReference>
<feature type="domain" description="Luciferase-like" evidence="7">
    <location>
        <begin position="28"/>
        <end position="393"/>
    </location>
</feature>
<dbReference type="NCBIfam" id="TIGR03860">
    <property type="entry name" value="FMN_nitrolo"/>
    <property type="match status" value="1"/>
</dbReference>
<organism evidence="8 9">
    <name type="scientific">Burkholderia mayonis</name>
    <dbReference type="NCBI Taxonomy" id="1385591"/>
    <lineage>
        <taxon>Bacteria</taxon>
        <taxon>Pseudomonadati</taxon>
        <taxon>Pseudomonadota</taxon>
        <taxon>Betaproteobacteria</taxon>
        <taxon>Burkholderiales</taxon>
        <taxon>Burkholderiaceae</taxon>
        <taxon>Burkholderia</taxon>
        <taxon>pseudomallei group</taxon>
    </lineage>
</organism>
<dbReference type="SUPFAM" id="SSF51679">
    <property type="entry name" value="Bacterial luciferase-like"/>
    <property type="match status" value="1"/>
</dbReference>
<dbReference type="PANTHER" id="PTHR30011">
    <property type="entry name" value="ALKANESULFONATE MONOOXYGENASE-RELATED"/>
    <property type="match status" value="1"/>
</dbReference>
<evidence type="ECO:0000256" key="3">
    <source>
        <dbReference type="ARBA" id="ARBA00023002"/>
    </source>
</evidence>
<keyword evidence="1 6" id="KW-0285">Flavoprotein</keyword>
<dbReference type="EMBL" id="CP013388">
    <property type="protein sequence ID" value="AOJ07693.1"/>
    <property type="molecule type" value="Genomic_DNA"/>
</dbReference>
<name>A0A1B4FVH8_9BURK</name>
<dbReference type="Gene3D" id="3.20.20.30">
    <property type="entry name" value="Luciferase-like domain"/>
    <property type="match status" value="1"/>
</dbReference>
<sequence>MANKKILLNAFNMNCVGHINHGLWTHPRDRSAHYTDLDYWADLARTLERGKFDGIFLADIVGVYDVYGGSPDVALRESVQVPVNDPLLVVPAMAQVTRHLGFGVTANLTYEPPYLFARRMSTLDHLTKGRVGWNIVTGYLDSAARGMGLVKQIGHDDRYARGDDYMDVVYKLWERSWDDDAVIRDRDARVFAQPGKVRRVRHDGPYYSVDAIHLSEPSPQRTPVLYQAGSSARGVEFAAKHAECVFVNGQSKAAARSAVTDIRAAAARIGRDPASIKIFAGITVVTAENERLAREKFDEYRRYANPEAGLAHFASSTGIDFARFGLDEPIAHVKTDSIQSAVDAISKKSTSGAWTVRRMLEQMSIGGRYHPVVGSPSQVADELAAWIDETGVDGFNVTRTVMPESFEDFVDWVVPELQNRGLYKEDYDCAPTLRAKLFGGSGRLPDWHAGAQHRFGRVREAENV</sequence>
<dbReference type="InterPro" id="IPR036661">
    <property type="entry name" value="Luciferase-like_sf"/>
</dbReference>
<dbReference type="PIRSF" id="PIRSF000337">
    <property type="entry name" value="NTA_MOA"/>
    <property type="match status" value="1"/>
</dbReference>
<keyword evidence="4" id="KW-0503">Monooxygenase</keyword>
<evidence type="ECO:0000256" key="6">
    <source>
        <dbReference type="PIRSR" id="PIRSR000337-1"/>
    </source>
</evidence>